<dbReference type="AlphaFoldDB" id="A0A9D2ELX1"/>
<comment type="caution">
    <text evidence="1">The sequence shown here is derived from an EMBL/GenBank/DDBJ whole genome shotgun (WGS) entry which is preliminary data.</text>
</comment>
<dbReference type="Proteomes" id="UP000824049">
    <property type="component" value="Unassembled WGS sequence"/>
</dbReference>
<sequence>MSKVEHSDTYVRETDSRIRHREFLLQGIEKLTLLHDTFMKVALKDVEACQHVIRILMDDPTIEIVEVRSQYRISKLVSKDAVLDILAEDSWGRVYNLEIQRKTTIDHARRTRRYSALVDAEYLEKGKEYNEMPEVYVIYISETDIWETRETESPVERHLKGQIEEYNDGQHTIYINAAIDDGSPKAALMRYFKTCDPDDMSQGALSRRVRYLKREKGGIGEMCEYSERIFNGGKEEGRREGLREGCEKMMHLMREQGIDEAIIEKIMANVTEQEPVQV</sequence>
<proteinExistence type="predicted"/>
<gene>
    <name evidence="1" type="ORF">H9968_07550</name>
</gene>
<accession>A0A9D2ELX1</accession>
<dbReference type="EMBL" id="DXBR01000067">
    <property type="protein sequence ID" value="HIZ39765.1"/>
    <property type="molecule type" value="Genomic_DNA"/>
</dbReference>
<dbReference type="Pfam" id="PF12784">
    <property type="entry name" value="PDDEXK_2"/>
    <property type="match status" value="1"/>
</dbReference>
<name>A0A9D2ELX1_9FIRM</name>
<organism evidence="1 2">
    <name type="scientific">Candidatus Anaerobutyricum stercoris</name>
    <dbReference type="NCBI Taxonomy" id="2838457"/>
    <lineage>
        <taxon>Bacteria</taxon>
        <taxon>Bacillati</taxon>
        <taxon>Bacillota</taxon>
        <taxon>Clostridia</taxon>
        <taxon>Lachnospirales</taxon>
        <taxon>Lachnospiraceae</taxon>
        <taxon>Anaerobutyricum</taxon>
    </lineage>
</organism>
<protein>
    <submittedName>
        <fullName evidence="1">PD-(D/E)XK nuclease family transposase</fullName>
    </submittedName>
</protein>
<reference evidence="1" key="2">
    <citation type="submission" date="2021-04" db="EMBL/GenBank/DDBJ databases">
        <authorList>
            <person name="Gilroy R."/>
        </authorList>
    </citation>
    <scope>NUCLEOTIDE SEQUENCE</scope>
    <source>
        <strain evidence="1">CHK179-28034</strain>
    </source>
</reference>
<evidence type="ECO:0000313" key="2">
    <source>
        <dbReference type="Proteomes" id="UP000824049"/>
    </source>
</evidence>
<evidence type="ECO:0000313" key="1">
    <source>
        <dbReference type="EMBL" id="HIZ39765.1"/>
    </source>
</evidence>
<reference evidence="1" key="1">
    <citation type="journal article" date="2021" name="PeerJ">
        <title>Extensive microbial diversity within the chicken gut microbiome revealed by metagenomics and culture.</title>
        <authorList>
            <person name="Gilroy R."/>
            <person name="Ravi A."/>
            <person name="Getino M."/>
            <person name="Pursley I."/>
            <person name="Horton D.L."/>
            <person name="Alikhan N.F."/>
            <person name="Baker D."/>
            <person name="Gharbi K."/>
            <person name="Hall N."/>
            <person name="Watson M."/>
            <person name="Adriaenssens E.M."/>
            <person name="Foster-Nyarko E."/>
            <person name="Jarju S."/>
            <person name="Secka A."/>
            <person name="Antonio M."/>
            <person name="Oren A."/>
            <person name="Chaudhuri R.R."/>
            <person name="La Ragione R."/>
            <person name="Hildebrand F."/>
            <person name="Pallen M.J."/>
        </authorList>
    </citation>
    <scope>NUCLEOTIDE SEQUENCE</scope>
    <source>
        <strain evidence="1">CHK179-28034</strain>
    </source>
</reference>